<feature type="transmembrane region" description="Helical" evidence="1">
    <location>
        <begin position="217"/>
        <end position="235"/>
    </location>
</feature>
<feature type="transmembrane region" description="Helical" evidence="1">
    <location>
        <begin position="59"/>
        <end position="88"/>
    </location>
</feature>
<accession>A0ABP9FAG0</accession>
<feature type="transmembrane region" description="Helical" evidence="1">
    <location>
        <begin position="108"/>
        <end position="127"/>
    </location>
</feature>
<dbReference type="Proteomes" id="UP001500457">
    <property type="component" value="Unassembled WGS sequence"/>
</dbReference>
<dbReference type="PANTHER" id="PTHR37314">
    <property type="entry name" value="SLR0142 PROTEIN"/>
    <property type="match status" value="1"/>
</dbReference>
<keyword evidence="1" id="KW-0472">Membrane</keyword>
<dbReference type="InterPro" id="IPR010699">
    <property type="entry name" value="DUF1275"/>
</dbReference>
<proteinExistence type="predicted"/>
<sequence>MTAPETPTGRWALRRALVDDRDGPLPAMLVALTCLAGVVDATSILALDHVFVAAVTGNIVFLGIALAGAGGSIVAPAVAVAGFVVGALVGARVVRHPGGHRGRAVRDIAAFKLLLAVPVTVVVVLAGDQPLHPAARLAVTALLAASMGGQLALIRYLKVPDLLTAVLTLTTIGILTEHGTGRRDPFVLRRGLALLAFVVGVVAGALLARVVAPGAALTLGLVIILGVAAGSHAVSRAEAPWTAPR</sequence>
<feature type="transmembrane region" description="Helical" evidence="1">
    <location>
        <begin position="192"/>
        <end position="211"/>
    </location>
</feature>
<reference evidence="3" key="1">
    <citation type="journal article" date="2019" name="Int. J. Syst. Evol. Microbiol.">
        <title>The Global Catalogue of Microorganisms (GCM) 10K type strain sequencing project: providing services to taxonomists for standard genome sequencing and annotation.</title>
        <authorList>
            <consortium name="The Broad Institute Genomics Platform"/>
            <consortium name="The Broad Institute Genome Sequencing Center for Infectious Disease"/>
            <person name="Wu L."/>
            <person name="Ma J."/>
        </authorList>
    </citation>
    <scope>NUCLEOTIDE SEQUENCE [LARGE SCALE GENOMIC DNA]</scope>
    <source>
        <strain evidence="3">JCM 17983</strain>
    </source>
</reference>
<feature type="transmembrane region" description="Helical" evidence="1">
    <location>
        <begin position="27"/>
        <end position="47"/>
    </location>
</feature>
<keyword evidence="3" id="KW-1185">Reference proteome</keyword>
<dbReference type="PANTHER" id="PTHR37314:SF4">
    <property type="entry name" value="UPF0700 TRANSMEMBRANE PROTEIN YOAK"/>
    <property type="match status" value="1"/>
</dbReference>
<evidence type="ECO:0008006" key="4">
    <source>
        <dbReference type="Google" id="ProtNLM"/>
    </source>
</evidence>
<evidence type="ECO:0000256" key="1">
    <source>
        <dbReference type="SAM" id="Phobius"/>
    </source>
</evidence>
<feature type="transmembrane region" description="Helical" evidence="1">
    <location>
        <begin position="134"/>
        <end position="156"/>
    </location>
</feature>
<organism evidence="2 3">
    <name type="scientific">Actinomycetospora straminea</name>
    <dbReference type="NCBI Taxonomy" id="663607"/>
    <lineage>
        <taxon>Bacteria</taxon>
        <taxon>Bacillati</taxon>
        <taxon>Actinomycetota</taxon>
        <taxon>Actinomycetes</taxon>
        <taxon>Pseudonocardiales</taxon>
        <taxon>Pseudonocardiaceae</taxon>
        <taxon>Actinomycetospora</taxon>
    </lineage>
</organism>
<protein>
    <recommendedName>
        <fullName evidence="4">DUF1275 domain-containing protein</fullName>
    </recommendedName>
</protein>
<dbReference type="Pfam" id="PF06912">
    <property type="entry name" value="DUF1275"/>
    <property type="match status" value="1"/>
</dbReference>
<evidence type="ECO:0000313" key="3">
    <source>
        <dbReference type="Proteomes" id="UP001500457"/>
    </source>
</evidence>
<comment type="caution">
    <text evidence="2">The sequence shown here is derived from an EMBL/GenBank/DDBJ whole genome shotgun (WGS) entry which is preliminary data.</text>
</comment>
<keyword evidence="1" id="KW-0812">Transmembrane</keyword>
<gene>
    <name evidence="2" type="ORF">GCM10023203_58310</name>
</gene>
<name>A0ABP9FAG0_9PSEU</name>
<evidence type="ECO:0000313" key="2">
    <source>
        <dbReference type="EMBL" id="GAA4896213.1"/>
    </source>
</evidence>
<keyword evidence="1" id="KW-1133">Transmembrane helix</keyword>
<dbReference type="EMBL" id="BAABHQ010000029">
    <property type="protein sequence ID" value="GAA4896213.1"/>
    <property type="molecule type" value="Genomic_DNA"/>
</dbReference>
<dbReference type="RefSeq" id="WP_274234863.1">
    <property type="nucleotide sequence ID" value="NZ_BAABHQ010000029.1"/>
</dbReference>